<dbReference type="Proteomes" id="UP000252003">
    <property type="component" value="Chromosome"/>
</dbReference>
<evidence type="ECO:0000313" key="1">
    <source>
        <dbReference type="EMBL" id="AXC73022.1"/>
    </source>
</evidence>
<dbReference type="EMBL" id="CP029989">
    <property type="protein sequence ID" value="AXC73022.1"/>
    <property type="molecule type" value="Genomic_DNA"/>
</dbReference>
<evidence type="ECO:0000313" key="2">
    <source>
        <dbReference type="Proteomes" id="UP000252003"/>
    </source>
</evidence>
<gene>
    <name evidence="1" type="ORF">DOE59_16490</name>
</gene>
<proteinExistence type="predicted"/>
<evidence type="ECO:0008006" key="3">
    <source>
        <dbReference type="Google" id="ProtNLM"/>
    </source>
</evidence>
<protein>
    <recommendedName>
        <fullName evidence="3">DUF1327 domain-containing protein</fullName>
    </recommendedName>
</protein>
<name>A0A7U6BE21_SALDZ</name>
<dbReference type="RefSeq" id="WP_154714677.1">
    <property type="nucleotide sequence ID" value="NZ_CP029989.1"/>
</dbReference>
<dbReference type="AlphaFoldDB" id="A0A7U6BE21"/>
<sequence length="351" mass="39293">MKLTIGDIKFSAFGYVSATATVWGRKSTFNLCSIDISTPLVEGKSLEQYERELTDKAKARITEIYKEIVCGGELDEEIIIHVCGMVTGEYDIKVTNKNGKLSVAEMDDEYSNTLDLLHGKIESSELGKELLKKIKNTHSNHDLEERVAALEKRLDEQGSPDMVKAIYEASKKAAEDFLNQQEKHPGEEVLVGITDNCHVSGSISSVGLPFRITDECGKLFVHDKGEISTPTHRHRNAIIDRVIHDLKQGNGNMLKLLGRCMGLLQVAAEIEAVSQMCESECERCRESVLSDFDNPPFKKVPIGWISPGVKYLKMRLNKEARYDNELTRIRRIHDIAKIAAKDIISPAKSNF</sequence>
<accession>A0A7U6BE21</accession>
<reference evidence="1 2" key="1">
    <citation type="submission" date="2018-06" db="EMBL/GenBank/DDBJ databases">
        <title>Salmonella Enterica genomes from various sources.</title>
        <authorList>
            <person name="Nash J.H.E."/>
            <person name="Robertson J."/>
            <person name="Bessonov K."/>
        </authorList>
    </citation>
    <scope>NUCLEOTIDE SEQUENCE [LARGE SCALE GENOMIC DNA]</scope>
    <source>
        <strain evidence="1 2">SA20121591</strain>
    </source>
</reference>
<organism evidence="1 2">
    <name type="scientific">Salmonella enterica subsp. diarizonae serovar 48:i:z</name>
    <dbReference type="NCBI Taxonomy" id="1192842"/>
    <lineage>
        <taxon>Bacteria</taxon>
        <taxon>Pseudomonadati</taxon>
        <taxon>Pseudomonadota</taxon>
        <taxon>Gammaproteobacteria</taxon>
        <taxon>Enterobacterales</taxon>
        <taxon>Enterobacteriaceae</taxon>
        <taxon>Salmonella</taxon>
    </lineage>
</organism>